<dbReference type="Proteomes" id="UP000822476">
    <property type="component" value="Unassembled WGS sequence"/>
</dbReference>
<keyword evidence="3" id="KW-1185">Reference proteome</keyword>
<gene>
    <name evidence="2" type="ORF">EG68_05819</name>
</gene>
<protein>
    <recommendedName>
        <fullName evidence="4">Rho-GAP domain-containing protein</fullName>
    </recommendedName>
</protein>
<dbReference type="EMBL" id="JTDE01002511">
    <property type="protein sequence ID" value="KAF7257257.1"/>
    <property type="molecule type" value="Genomic_DNA"/>
</dbReference>
<dbReference type="AlphaFoldDB" id="A0A8S9Z297"/>
<dbReference type="OrthoDB" id="6247869at2759"/>
<evidence type="ECO:0000313" key="3">
    <source>
        <dbReference type="Proteomes" id="UP000822476"/>
    </source>
</evidence>
<reference evidence="2" key="1">
    <citation type="submission" date="2019-07" db="EMBL/GenBank/DDBJ databases">
        <title>Annotation for the trematode Paragonimus miyazaki's.</title>
        <authorList>
            <person name="Choi Y.-J."/>
        </authorList>
    </citation>
    <scope>NUCLEOTIDE SEQUENCE</scope>
    <source>
        <strain evidence="2">Japan</strain>
    </source>
</reference>
<evidence type="ECO:0008006" key="4">
    <source>
        <dbReference type="Google" id="ProtNLM"/>
    </source>
</evidence>
<evidence type="ECO:0000256" key="1">
    <source>
        <dbReference type="SAM" id="MobiDB-lite"/>
    </source>
</evidence>
<comment type="caution">
    <text evidence="2">The sequence shown here is derived from an EMBL/GenBank/DDBJ whole genome shotgun (WGS) entry which is preliminary data.</text>
</comment>
<feature type="region of interest" description="Disordered" evidence="1">
    <location>
        <begin position="1"/>
        <end position="36"/>
    </location>
</feature>
<proteinExistence type="predicted"/>
<sequence>MPRLSIFSWDGTDNSGSSTQEKHKGNSTKASKHRSHYHVVRQSFGHKMYCKPSIMLVDKTPKAPSDKEPLQRCVSLRTQRPILRIHLRILATSENRDLTKRETIKRSVRQAATTMLPELPEEHVLDTGSKKEQPVRIRSLGVSPQEQQWLGNLHLSDFRPLKAPFVPDIVHGLVISIEKKCKTSSWTPMFEHHKQLYPEAQKTALELIRHHRNEMVLEKITQTLTHSMQIATLRAFLEAFTVKPLHFNKVQLKRITKRPLYDQFLRPNPEIKDFVREIVIPQTRTVLDTLAFLMIHITHAWEMNNNLSAGRSLLAEIYGPLLISFTERPIIIDRDICRDRTEEAALMEVIMDVCDVQFWNHLGMLKILDSFQFNYLCGFQGQQTRRNLDTSVIPLPHIPPLVNLLQCKPSKSGFGKLQMRSTAKILHDVQYVCARADMRLQPFDLSKVDWKEKVSTK</sequence>
<accession>A0A8S9Z297</accession>
<evidence type="ECO:0000313" key="2">
    <source>
        <dbReference type="EMBL" id="KAF7257257.1"/>
    </source>
</evidence>
<name>A0A8S9Z297_9TREM</name>
<organism evidence="2 3">
    <name type="scientific">Paragonimus skrjabini miyazakii</name>
    <dbReference type="NCBI Taxonomy" id="59628"/>
    <lineage>
        <taxon>Eukaryota</taxon>
        <taxon>Metazoa</taxon>
        <taxon>Spiralia</taxon>
        <taxon>Lophotrochozoa</taxon>
        <taxon>Platyhelminthes</taxon>
        <taxon>Trematoda</taxon>
        <taxon>Digenea</taxon>
        <taxon>Plagiorchiida</taxon>
        <taxon>Troglotremata</taxon>
        <taxon>Troglotrematidae</taxon>
        <taxon>Paragonimus</taxon>
    </lineage>
</organism>